<evidence type="ECO:0000259" key="3">
    <source>
        <dbReference type="SMART" id="SM00331"/>
    </source>
</evidence>
<evidence type="ECO:0000313" key="5">
    <source>
        <dbReference type="Proteomes" id="UP001500466"/>
    </source>
</evidence>
<keyword evidence="2" id="KW-0472">Membrane</keyword>
<feature type="transmembrane region" description="Helical" evidence="2">
    <location>
        <begin position="132"/>
        <end position="152"/>
    </location>
</feature>
<keyword evidence="2" id="KW-0812">Transmembrane</keyword>
<evidence type="ECO:0000256" key="2">
    <source>
        <dbReference type="SAM" id="Phobius"/>
    </source>
</evidence>
<dbReference type="EMBL" id="BAABHS010000005">
    <property type="protein sequence ID" value="GAA4955734.1"/>
    <property type="molecule type" value="Genomic_DNA"/>
</dbReference>
<dbReference type="Proteomes" id="UP001500466">
    <property type="component" value="Unassembled WGS sequence"/>
</dbReference>
<name>A0ABP9GXG7_9ACTN</name>
<comment type="caution">
    <text evidence="4">The sequence shown here is derived from an EMBL/GenBank/DDBJ whole genome shotgun (WGS) entry which is preliminary data.</text>
</comment>
<keyword evidence="1" id="KW-0378">Hydrolase</keyword>
<proteinExistence type="predicted"/>
<dbReference type="Gene3D" id="3.60.40.10">
    <property type="entry name" value="PPM-type phosphatase domain"/>
    <property type="match status" value="1"/>
</dbReference>
<dbReference type="InterPro" id="IPR001932">
    <property type="entry name" value="PPM-type_phosphatase-like_dom"/>
</dbReference>
<feature type="domain" description="PPM-type phosphatase" evidence="3">
    <location>
        <begin position="182"/>
        <end position="404"/>
    </location>
</feature>
<dbReference type="PANTHER" id="PTHR43156">
    <property type="entry name" value="STAGE II SPORULATION PROTEIN E-RELATED"/>
    <property type="match status" value="1"/>
</dbReference>
<accession>A0ABP9GXG7</accession>
<keyword evidence="2" id="KW-1133">Transmembrane helix</keyword>
<dbReference type="SUPFAM" id="SSF81606">
    <property type="entry name" value="PP2C-like"/>
    <property type="match status" value="1"/>
</dbReference>
<evidence type="ECO:0000313" key="4">
    <source>
        <dbReference type="EMBL" id="GAA4955734.1"/>
    </source>
</evidence>
<protein>
    <submittedName>
        <fullName evidence="4">PP2C family protein-serine/threonine phosphatase</fullName>
    </submittedName>
</protein>
<dbReference type="PANTHER" id="PTHR43156:SF2">
    <property type="entry name" value="STAGE II SPORULATION PROTEIN E"/>
    <property type="match status" value="1"/>
</dbReference>
<reference evidence="5" key="1">
    <citation type="journal article" date="2019" name="Int. J. Syst. Evol. Microbiol.">
        <title>The Global Catalogue of Microorganisms (GCM) 10K type strain sequencing project: providing services to taxonomists for standard genome sequencing and annotation.</title>
        <authorList>
            <consortium name="The Broad Institute Genomics Platform"/>
            <consortium name="The Broad Institute Genome Sequencing Center for Infectious Disease"/>
            <person name="Wu L."/>
            <person name="Ma J."/>
        </authorList>
    </citation>
    <scope>NUCLEOTIDE SEQUENCE [LARGE SCALE GENOMIC DNA]</scope>
    <source>
        <strain evidence="5">JCM 17986</strain>
    </source>
</reference>
<dbReference type="InterPro" id="IPR036457">
    <property type="entry name" value="PPM-type-like_dom_sf"/>
</dbReference>
<dbReference type="InterPro" id="IPR052016">
    <property type="entry name" value="Bact_Sigma-Reg"/>
</dbReference>
<sequence length="410" mass="44268">MARYASPDSTRAAVAGRGLRKVFRPVLRVAERLKSRLLAPRMDFLATDGTPGARRRLLARQVALPVTIMVVVAVLDLSVPDTVFYPFLLLAPTLACATAPPLAVLAIGCASLPLRYLLAHHDGYLASEFDQLFQVSTWMYVLATALSMYLSAVRIRRERELVAVTKVATAAQRAILMPPPAEYGGLRFAVRYFAVADEAELGGDLYLALDTPYGPRILIGDVLGKGLGAVRTAAITIGAFREAAYDEVDLVDIARRIEASLQRNAPAERFVTALLVEVRSDHVIFVHRGHEQPVLVTADGRARVLDPPEPGVPLGLGDLDTVAPRSWGEPFREGDLLLLVTDGVPDARNESGMAYPVAERIDALVGGRAPAEPAVAVERLGEDLLRFAGRRPMTDDALMVGLARKPSEAG</sequence>
<dbReference type="SMART" id="SM00331">
    <property type="entry name" value="PP2C_SIG"/>
    <property type="match status" value="1"/>
</dbReference>
<dbReference type="Pfam" id="PF07228">
    <property type="entry name" value="SpoIIE"/>
    <property type="match status" value="1"/>
</dbReference>
<keyword evidence="5" id="KW-1185">Reference proteome</keyword>
<feature type="transmembrane region" description="Helical" evidence="2">
    <location>
        <begin position="62"/>
        <end position="79"/>
    </location>
</feature>
<dbReference type="RefSeq" id="WP_345674716.1">
    <property type="nucleotide sequence ID" value="NZ_BAABHS010000005.1"/>
</dbReference>
<gene>
    <name evidence="4" type="ORF">GCM10023205_17100</name>
</gene>
<evidence type="ECO:0000256" key="1">
    <source>
        <dbReference type="ARBA" id="ARBA00022801"/>
    </source>
</evidence>
<organism evidence="4 5">
    <name type="scientific">Yinghuangia aomiensis</name>
    <dbReference type="NCBI Taxonomy" id="676205"/>
    <lineage>
        <taxon>Bacteria</taxon>
        <taxon>Bacillati</taxon>
        <taxon>Actinomycetota</taxon>
        <taxon>Actinomycetes</taxon>
        <taxon>Kitasatosporales</taxon>
        <taxon>Streptomycetaceae</taxon>
        <taxon>Yinghuangia</taxon>
    </lineage>
</organism>